<dbReference type="VEuPathDB" id="TriTrypDB:LMJFC_110010300"/>
<proteinExistence type="predicted"/>
<evidence type="ECO:0000313" key="2">
    <source>
        <dbReference type="EMBL" id="CAJ02568.1"/>
    </source>
</evidence>
<dbReference type="AlphaFoldDB" id="Q4QH34"/>
<feature type="compositionally biased region" description="Basic and acidic residues" evidence="1">
    <location>
        <begin position="337"/>
        <end position="351"/>
    </location>
</feature>
<protein>
    <submittedName>
        <fullName evidence="2">Uncharacterized protein</fullName>
    </submittedName>
</protein>
<dbReference type="KEGG" id="lma:LMJF_11_0460"/>
<feature type="region of interest" description="Disordered" evidence="1">
    <location>
        <begin position="324"/>
        <end position="354"/>
    </location>
</feature>
<evidence type="ECO:0000256" key="1">
    <source>
        <dbReference type="SAM" id="MobiDB-lite"/>
    </source>
</evidence>
<accession>Q4QH34</accession>
<name>Q4QH34_LEIMA</name>
<organism evidence="2 3">
    <name type="scientific">Leishmania major</name>
    <dbReference type="NCBI Taxonomy" id="5664"/>
    <lineage>
        <taxon>Eukaryota</taxon>
        <taxon>Discoba</taxon>
        <taxon>Euglenozoa</taxon>
        <taxon>Kinetoplastea</taxon>
        <taxon>Metakinetoplastina</taxon>
        <taxon>Trypanosomatida</taxon>
        <taxon>Trypanosomatidae</taxon>
        <taxon>Leishmaniinae</taxon>
        <taxon>Leishmania</taxon>
    </lineage>
</organism>
<dbReference type="VEuPathDB" id="TriTrypDB:LMJSD75_110010200"/>
<reference evidence="2 3" key="1">
    <citation type="journal article" date="2005" name="Science">
        <title>The genome of the kinetoplastid parasite, Leishmania major.</title>
        <authorList>
            <person name="Ivens A.C."/>
            <person name="Peacock C.S."/>
            <person name="Worthey E.A."/>
            <person name="Murphy L."/>
            <person name="Aggarwal G."/>
            <person name="Berriman M."/>
            <person name="Sisk E."/>
            <person name="Rajandream M.A."/>
            <person name="Adlem E."/>
            <person name="Aert R."/>
            <person name="Anupama A."/>
            <person name="Apostolou Z."/>
            <person name="Attipoe P."/>
            <person name="Bason N."/>
            <person name="Bauser C."/>
            <person name="Beck A."/>
            <person name="Beverley S.M."/>
            <person name="Bianchettin G."/>
            <person name="Borzym K."/>
            <person name="Bothe G."/>
            <person name="Bruschi C.V."/>
            <person name="Collins M."/>
            <person name="Cadag E."/>
            <person name="Ciarloni L."/>
            <person name="Clayton C."/>
            <person name="Coulson R.M."/>
            <person name="Cronin A."/>
            <person name="Cruz A.K."/>
            <person name="Davies R.M."/>
            <person name="De Gaudenzi J."/>
            <person name="Dobson D.E."/>
            <person name="Duesterhoeft A."/>
            <person name="Fazelina G."/>
            <person name="Fosker N."/>
            <person name="Frasch A.C."/>
            <person name="Fraser A."/>
            <person name="Fuchs M."/>
            <person name="Gabel C."/>
            <person name="Goble A."/>
            <person name="Goffeau A."/>
            <person name="Harris D."/>
            <person name="Hertz-Fowler C."/>
            <person name="Hilbert H."/>
            <person name="Horn D."/>
            <person name="Huang Y."/>
            <person name="Klages S."/>
            <person name="Knights A."/>
            <person name="Kube M."/>
            <person name="Larke N."/>
            <person name="Litvin L."/>
            <person name="Lord A."/>
            <person name="Louie T."/>
            <person name="Marra M."/>
            <person name="Masuy D."/>
            <person name="Matthews K."/>
            <person name="Michaeli S."/>
            <person name="Mottram J.C."/>
            <person name="Muller-Auer S."/>
            <person name="Munden H."/>
            <person name="Nelson S."/>
            <person name="Norbertczak H."/>
            <person name="Oliver K."/>
            <person name="O'neil S."/>
            <person name="Pentony M."/>
            <person name="Pohl T.M."/>
            <person name="Price C."/>
            <person name="Purnelle B."/>
            <person name="Quail M.A."/>
            <person name="Rabbinowitsch E."/>
            <person name="Reinhardt R."/>
            <person name="Rieger M."/>
            <person name="Rinta J."/>
            <person name="Robben J."/>
            <person name="Robertson L."/>
            <person name="Ruiz J.C."/>
            <person name="Rutter S."/>
            <person name="Saunders D."/>
            <person name="Schafer M."/>
            <person name="Schein J."/>
            <person name="Schwartz D.C."/>
            <person name="Seeger K."/>
            <person name="Seyler A."/>
            <person name="Sharp S."/>
            <person name="Shin H."/>
            <person name="Sivam D."/>
            <person name="Squares R."/>
            <person name="Squares S."/>
            <person name="Tosato V."/>
            <person name="Vogt C."/>
            <person name="Volckaert G."/>
            <person name="Wambutt R."/>
            <person name="Warren T."/>
            <person name="Wedler H."/>
            <person name="Woodward J."/>
            <person name="Zhou S."/>
            <person name="Zimmermann W."/>
            <person name="Smith D.F."/>
            <person name="Blackwell J.M."/>
            <person name="Stuart K.D."/>
            <person name="Barrell B."/>
            <person name="Myler P.J."/>
        </authorList>
    </citation>
    <scope>NUCLEOTIDE SEQUENCE [LARGE SCALE GENOMIC DNA]</scope>
    <source>
        <strain evidence="3">MHOM/IL/81/Friedlin</strain>
    </source>
</reference>
<sequence>MRRSAFCAQRDAQNRGGSTHSSTSNNNNGAKSSPGAAAAASLNVWTGTRLLDSTAQILAAQPADPLRVLSVRFSTEAVLTATYPTTSAPTGERKLEAEAGRVIGAPSAPGAVKSTAYNNGSENPNLSLVTNGRNASVPPVEHLIEQTWVRQRLQPYGLHAVARCACACPPLRPPPAAPSRFAVSTSPVGSAEGLDTATARAAYATSSPLLPQWMDMFALLHRQSRMSYVELAAEAKHWDARSCSAAVMPPVDYSAAEEIPASAVLLCVMAVIEEHLRRAECGGRTSGAERPPRLCRRLQISVKLLALQLLAAFMDLQHNVESTQCSSNSSSASALDPKQEDEVQESNHDDSNTITGDTGVCHITHGVYLLTAHQLDELHHWLHCCLREMIISPLSPHTAGTTAVDGRDGCGTRSGEADDLDAGSPLEALKSRATAYLTRVLGSPAHGMAAPASMMGVVSLDTFVAFMERLAAVVVAHQQTAVSMAIALSARLPPTATASAGEAQLPAWVIEHVSKCADAVVQQQTVLQDDSIPDPITSTVPLAWRVYVNQISELLEPFQRDLLAHVCREQQEEKNHRGTLNDGILCKLQRRLLSWATEAVHRHAQAQKRLTPDDFSPAVVAAEVVGVWVSHVFEAYTVTLYPN</sequence>
<evidence type="ECO:0000313" key="3">
    <source>
        <dbReference type="Proteomes" id="UP000000542"/>
    </source>
</evidence>
<dbReference type="RefSeq" id="XP_001681514.1">
    <property type="nucleotide sequence ID" value="XM_001681462.1"/>
</dbReference>
<dbReference type="Proteomes" id="UP000000542">
    <property type="component" value="Chromosome 11"/>
</dbReference>
<feature type="region of interest" description="Disordered" evidence="1">
    <location>
        <begin position="402"/>
        <end position="422"/>
    </location>
</feature>
<reference evidence="2 3" key="2">
    <citation type="journal article" date="2011" name="Genome Res.">
        <title>Chromosome and gene copy number variation allow major structural change between species and strains of Leishmania.</title>
        <authorList>
            <person name="Rogers M.B."/>
            <person name="Hilley J.D."/>
            <person name="Dickens N.J."/>
            <person name="Wilkes J."/>
            <person name="Bates P.A."/>
            <person name="Depledge D.P."/>
            <person name="Harris D."/>
            <person name="Her Y."/>
            <person name="Herzyk P."/>
            <person name="Imamura H."/>
            <person name="Otto T.D."/>
            <person name="Sanders M."/>
            <person name="Seeger K."/>
            <person name="Dujardin J.C."/>
            <person name="Berriman M."/>
            <person name="Smith D.F."/>
            <person name="Hertz-Fowler C."/>
            <person name="Mottram J.C."/>
        </authorList>
    </citation>
    <scope>NUCLEOTIDE SEQUENCE [LARGE SCALE GENOMIC DNA]</scope>
    <source>
        <strain evidence="3">MHOM/IL/81/Friedlin</strain>
    </source>
</reference>
<dbReference type="VEuPathDB" id="TriTrypDB:LMJLV39_110010000"/>
<feature type="compositionally biased region" description="Low complexity" evidence="1">
    <location>
        <begin position="16"/>
        <end position="35"/>
    </location>
</feature>
<dbReference type="EMBL" id="FR796407">
    <property type="protein sequence ID" value="CAJ02568.1"/>
    <property type="molecule type" value="Genomic_DNA"/>
</dbReference>
<gene>
    <name evidence="2" type="ORF">LMJF_11_0460</name>
</gene>
<dbReference type="VEuPathDB" id="TriTrypDB:LmjF.11.0460"/>
<dbReference type="OMA" id="CVMAVIE"/>
<feature type="region of interest" description="Disordered" evidence="1">
    <location>
        <begin position="1"/>
        <end position="35"/>
    </location>
</feature>
<dbReference type="GeneID" id="5649788"/>
<dbReference type="HOGENOM" id="CLU_426092_0_0_1"/>
<dbReference type="eggNOG" id="ENOG502SMPQ">
    <property type="taxonomic scope" value="Eukaryota"/>
</dbReference>
<keyword evidence="3" id="KW-1185">Reference proteome</keyword>
<dbReference type="InParanoid" id="Q4QH34"/>